<dbReference type="Pfam" id="PF00078">
    <property type="entry name" value="RVT_1"/>
    <property type="match status" value="1"/>
</dbReference>
<dbReference type="Gene3D" id="3.10.10.10">
    <property type="entry name" value="HIV Type 1 Reverse Transcriptase, subunit A, domain 1"/>
    <property type="match status" value="1"/>
</dbReference>
<gene>
    <name evidence="2" type="ORF">CR513_26302</name>
</gene>
<evidence type="ECO:0000313" key="2">
    <source>
        <dbReference type="EMBL" id="RDX91683.1"/>
    </source>
</evidence>
<name>A0A371GMW6_MUCPR</name>
<dbReference type="InterPro" id="IPR043502">
    <property type="entry name" value="DNA/RNA_pol_sf"/>
</dbReference>
<dbReference type="InterPro" id="IPR053134">
    <property type="entry name" value="RNA-dir_DNA_polymerase"/>
</dbReference>
<dbReference type="OrthoDB" id="437338at2759"/>
<feature type="non-terminal residue" evidence="2">
    <location>
        <position position="1"/>
    </location>
</feature>
<feature type="domain" description="Reverse transcriptase" evidence="1">
    <location>
        <begin position="17"/>
        <end position="68"/>
    </location>
</feature>
<protein>
    <recommendedName>
        <fullName evidence="1">Reverse transcriptase domain-containing protein</fullName>
    </recommendedName>
</protein>
<reference evidence="2" key="1">
    <citation type="submission" date="2018-05" db="EMBL/GenBank/DDBJ databases">
        <title>Draft genome of Mucuna pruriens seed.</title>
        <authorList>
            <person name="Nnadi N.E."/>
            <person name="Vos R."/>
            <person name="Hasami M.H."/>
            <person name="Devisetty U.K."/>
            <person name="Aguiy J.C."/>
        </authorList>
    </citation>
    <scope>NUCLEOTIDE SEQUENCE [LARGE SCALE GENOMIC DNA]</scope>
    <source>
        <strain evidence="2">JCA_2017</strain>
    </source>
</reference>
<keyword evidence="3" id="KW-1185">Reference proteome</keyword>
<comment type="caution">
    <text evidence="2">The sequence shown here is derived from an EMBL/GenBank/DDBJ whole genome shotgun (WGS) entry which is preliminary data.</text>
</comment>
<sequence>MDKKELEPIHLIPCLDNLIDELHGSQIFSKINLRSGYHQIRMRGNDEWKTTFKTKFGLYEWFVMSFGLD</sequence>
<dbReference type="InterPro" id="IPR043128">
    <property type="entry name" value="Rev_trsase/Diguanyl_cyclase"/>
</dbReference>
<dbReference type="PANTHER" id="PTHR24559">
    <property type="entry name" value="TRANSPOSON TY3-I GAG-POL POLYPROTEIN"/>
    <property type="match status" value="1"/>
</dbReference>
<dbReference type="AlphaFoldDB" id="A0A371GMW6"/>
<evidence type="ECO:0000313" key="3">
    <source>
        <dbReference type="Proteomes" id="UP000257109"/>
    </source>
</evidence>
<proteinExistence type="predicted"/>
<dbReference type="Proteomes" id="UP000257109">
    <property type="component" value="Unassembled WGS sequence"/>
</dbReference>
<evidence type="ECO:0000259" key="1">
    <source>
        <dbReference type="Pfam" id="PF00078"/>
    </source>
</evidence>
<accession>A0A371GMW6</accession>
<dbReference type="Gene3D" id="3.30.70.270">
    <property type="match status" value="1"/>
</dbReference>
<organism evidence="2 3">
    <name type="scientific">Mucuna pruriens</name>
    <name type="common">Velvet bean</name>
    <name type="synonym">Dolichos pruriens</name>
    <dbReference type="NCBI Taxonomy" id="157652"/>
    <lineage>
        <taxon>Eukaryota</taxon>
        <taxon>Viridiplantae</taxon>
        <taxon>Streptophyta</taxon>
        <taxon>Embryophyta</taxon>
        <taxon>Tracheophyta</taxon>
        <taxon>Spermatophyta</taxon>
        <taxon>Magnoliopsida</taxon>
        <taxon>eudicotyledons</taxon>
        <taxon>Gunneridae</taxon>
        <taxon>Pentapetalae</taxon>
        <taxon>rosids</taxon>
        <taxon>fabids</taxon>
        <taxon>Fabales</taxon>
        <taxon>Fabaceae</taxon>
        <taxon>Papilionoideae</taxon>
        <taxon>50 kb inversion clade</taxon>
        <taxon>NPAAA clade</taxon>
        <taxon>indigoferoid/millettioid clade</taxon>
        <taxon>Phaseoleae</taxon>
        <taxon>Mucuna</taxon>
    </lineage>
</organism>
<dbReference type="SUPFAM" id="SSF56672">
    <property type="entry name" value="DNA/RNA polymerases"/>
    <property type="match status" value="1"/>
</dbReference>
<dbReference type="STRING" id="157652.A0A371GMW6"/>
<dbReference type="EMBL" id="QJKJ01005058">
    <property type="protein sequence ID" value="RDX91683.1"/>
    <property type="molecule type" value="Genomic_DNA"/>
</dbReference>
<dbReference type="PANTHER" id="PTHR24559:SF437">
    <property type="entry name" value="RNA-DIRECTED DNA POLYMERASE HOMOLOG"/>
    <property type="match status" value="1"/>
</dbReference>
<dbReference type="InterPro" id="IPR000477">
    <property type="entry name" value="RT_dom"/>
</dbReference>